<dbReference type="EMBL" id="CP000822">
    <property type="protein sequence ID" value="ABV15351.1"/>
    <property type="molecule type" value="Genomic_DNA"/>
</dbReference>
<dbReference type="Proteomes" id="UP000008148">
    <property type="component" value="Chromosome"/>
</dbReference>
<feature type="compositionally biased region" description="Polar residues" evidence="1">
    <location>
        <begin position="50"/>
        <end position="60"/>
    </location>
</feature>
<evidence type="ECO:0000256" key="1">
    <source>
        <dbReference type="SAM" id="MobiDB-lite"/>
    </source>
</evidence>
<name>A8APD9_CITK8</name>
<sequence>MFSFATWNTFCTSSPVITPGFTKSKILDMFRCPVSSGLRKNTGRPECQHGNKSTGRNPCP</sequence>
<dbReference type="AlphaFoldDB" id="A8APD9"/>
<gene>
    <name evidence="2" type="ordered locus">CKO_04294</name>
</gene>
<proteinExistence type="predicted"/>
<evidence type="ECO:0000313" key="2">
    <source>
        <dbReference type="EMBL" id="ABV15351.1"/>
    </source>
</evidence>
<organism evidence="2 3">
    <name type="scientific">Citrobacter koseri (strain ATCC BAA-895 / CDC 4225-83 / SGSC4696)</name>
    <dbReference type="NCBI Taxonomy" id="290338"/>
    <lineage>
        <taxon>Bacteria</taxon>
        <taxon>Pseudomonadati</taxon>
        <taxon>Pseudomonadota</taxon>
        <taxon>Gammaproteobacteria</taxon>
        <taxon>Enterobacterales</taxon>
        <taxon>Enterobacteriaceae</taxon>
        <taxon>Citrobacter</taxon>
    </lineage>
</organism>
<evidence type="ECO:0000313" key="3">
    <source>
        <dbReference type="Proteomes" id="UP000008148"/>
    </source>
</evidence>
<keyword evidence="3" id="KW-1185">Reference proteome</keyword>
<dbReference type="KEGG" id="cko:CKO_04294"/>
<reference evidence="2 3" key="1">
    <citation type="submission" date="2007-08" db="EMBL/GenBank/DDBJ databases">
        <authorList>
            <consortium name="The Citrobacter koseri Genome Sequencing Project"/>
            <person name="McClelland M."/>
            <person name="Sanderson E.K."/>
            <person name="Porwollik S."/>
            <person name="Spieth J."/>
            <person name="Clifton W.S."/>
            <person name="Latreille P."/>
            <person name="Courtney L."/>
            <person name="Wang C."/>
            <person name="Pepin K."/>
            <person name="Bhonagiri V."/>
            <person name="Nash W."/>
            <person name="Johnson M."/>
            <person name="Thiruvilangam P."/>
            <person name="Wilson R."/>
        </authorList>
    </citation>
    <scope>NUCLEOTIDE SEQUENCE [LARGE SCALE GENOMIC DNA]</scope>
    <source>
        <strain evidence="3">ATCC BAA-895 / CDC 4225-83 / SGSC4696</strain>
    </source>
</reference>
<accession>A8APD9</accession>
<protein>
    <submittedName>
        <fullName evidence="2">Uncharacterized protein</fullName>
    </submittedName>
</protein>
<dbReference type="HOGENOM" id="CLU_2932932_0_0_6"/>
<feature type="region of interest" description="Disordered" evidence="1">
    <location>
        <begin position="36"/>
        <end position="60"/>
    </location>
</feature>